<name>A0A853MCC9_9CYAN</name>
<evidence type="ECO:0000313" key="2">
    <source>
        <dbReference type="Proteomes" id="UP000093903"/>
    </source>
</evidence>
<reference evidence="1 2" key="1">
    <citation type="submission" date="2016-05" db="EMBL/GenBank/DDBJ databases">
        <title>First complete genome of the cyanobacterium Cylindrospermopsis raciborskii CS505, containing a circular chromosome and a single extrachromosomal element.</title>
        <authorList>
            <person name="Fuentes J."/>
            <person name="Tamames J."/>
            <person name="Allen E."/>
            <person name="Plominski A."/>
            <person name="Vasquez M."/>
        </authorList>
    </citation>
    <scope>NUCLEOTIDE SEQUENCE [LARGE SCALE GENOMIC DNA]</scope>
    <source>
        <strain evidence="1 2">CS505</strain>
    </source>
</reference>
<dbReference type="EMBL" id="LYXA01000001">
    <property type="protein sequence ID" value="OBU76085.1"/>
    <property type="molecule type" value="Genomic_DNA"/>
</dbReference>
<accession>A0A853MCC9</accession>
<sequence length="319" mass="36795">MEDCPVCGYEYNRNTETSEFCPKCGWHLFLDPLPHDVDCMEPAPVAAQILNWAKTTWKKLELLEKNPLLEPTNYSLLAKKVEEIQNNTSNLPEILSILREINEKIQENYSLSDQTQIVSNTPGDYKQDEQVSNYSLSDQTQIVSNTPGDYKQDEQVSNYSLSDQTQIVSNTPGDYKQDEQVSNYEIDDPEINREINSLVENYNNHGEFPDKIDVYETEESRSRRCSGGKDPTVFEANYRGRGDYWIIADQYLVPKHKYKINQHSYKTISVLFDCRNYDGNAHASLDDMILVKPAKVIPIPNQQKWQLQDTGILEFKTQT</sequence>
<dbReference type="Proteomes" id="UP000093903">
    <property type="component" value="Unassembled WGS sequence"/>
</dbReference>
<organism evidence="1 2">
    <name type="scientific">Cylindrospermopsis raciborskii CS-505</name>
    <dbReference type="NCBI Taxonomy" id="533240"/>
    <lineage>
        <taxon>Bacteria</taxon>
        <taxon>Bacillati</taxon>
        <taxon>Cyanobacteriota</taxon>
        <taxon>Cyanophyceae</taxon>
        <taxon>Nostocales</taxon>
        <taxon>Aphanizomenonaceae</taxon>
        <taxon>Cylindrospermopsis</taxon>
    </lineage>
</organism>
<dbReference type="RefSeq" id="WP_006275957.1">
    <property type="nucleotide sequence ID" value="NZ_ACYA01000007.1"/>
</dbReference>
<gene>
    <name evidence="1" type="ORF">A9P98_06935</name>
</gene>
<dbReference type="AlphaFoldDB" id="A0A853MCC9"/>
<proteinExistence type="predicted"/>
<comment type="caution">
    <text evidence="1">The sequence shown here is derived from an EMBL/GenBank/DDBJ whole genome shotgun (WGS) entry which is preliminary data.</text>
</comment>
<protein>
    <submittedName>
        <fullName evidence="1">Uncharacterized protein</fullName>
    </submittedName>
</protein>
<evidence type="ECO:0000313" key="1">
    <source>
        <dbReference type="EMBL" id="OBU76085.1"/>
    </source>
</evidence>